<evidence type="ECO:0000256" key="1">
    <source>
        <dbReference type="SAM" id="MobiDB-lite"/>
    </source>
</evidence>
<dbReference type="EMBL" id="OBMI01000001">
    <property type="protein sequence ID" value="SOB80070.1"/>
    <property type="molecule type" value="Genomic_DNA"/>
</dbReference>
<name>A0A285QDQ7_9SPHN</name>
<dbReference type="AlphaFoldDB" id="A0A285QDQ7"/>
<protein>
    <submittedName>
        <fullName evidence="2">Uncharacterized protein</fullName>
    </submittedName>
</protein>
<evidence type="ECO:0000313" key="2">
    <source>
        <dbReference type="EMBL" id="SOB80070.1"/>
    </source>
</evidence>
<dbReference type="Proteomes" id="UP000219494">
    <property type="component" value="Unassembled WGS sequence"/>
</dbReference>
<gene>
    <name evidence="2" type="ORF">SAMN06297144_0874</name>
</gene>
<sequence>MSSLRRFAMLLEHSRQQTLDRLTPRVSHYPAADRRTGPDRKRAGRGE</sequence>
<accession>A0A285QDQ7</accession>
<reference evidence="2 3" key="1">
    <citation type="submission" date="2017-07" db="EMBL/GenBank/DDBJ databases">
        <authorList>
            <person name="Sun Z.S."/>
            <person name="Albrecht U."/>
            <person name="Echele G."/>
            <person name="Lee C.C."/>
        </authorList>
    </citation>
    <scope>NUCLEOTIDE SEQUENCE [LARGE SCALE GENOMIC DNA]</scope>
    <source>
        <strain evidence="2 3">CGMCC 1.12672</strain>
    </source>
</reference>
<proteinExistence type="predicted"/>
<feature type="compositionally biased region" description="Basic and acidic residues" evidence="1">
    <location>
        <begin position="31"/>
        <end position="47"/>
    </location>
</feature>
<organism evidence="2 3">
    <name type="scientific">Sphingomonas guangdongensis</name>
    <dbReference type="NCBI Taxonomy" id="1141890"/>
    <lineage>
        <taxon>Bacteria</taxon>
        <taxon>Pseudomonadati</taxon>
        <taxon>Pseudomonadota</taxon>
        <taxon>Alphaproteobacteria</taxon>
        <taxon>Sphingomonadales</taxon>
        <taxon>Sphingomonadaceae</taxon>
        <taxon>Sphingomonas</taxon>
    </lineage>
</organism>
<keyword evidence="3" id="KW-1185">Reference proteome</keyword>
<feature type="region of interest" description="Disordered" evidence="1">
    <location>
        <begin position="18"/>
        <end position="47"/>
    </location>
</feature>
<evidence type="ECO:0000313" key="3">
    <source>
        <dbReference type="Proteomes" id="UP000219494"/>
    </source>
</evidence>